<organism evidence="8 9">
    <name type="scientific">Colocasia esculenta</name>
    <name type="common">Wild taro</name>
    <name type="synonym">Arum esculentum</name>
    <dbReference type="NCBI Taxonomy" id="4460"/>
    <lineage>
        <taxon>Eukaryota</taxon>
        <taxon>Viridiplantae</taxon>
        <taxon>Streptophyta</taxon>
        <taxon>Embryophyta</taxon>
        <taxon>Tracheophyta</taxon>
        <taxon>Spermatophyta</taxon>
        <taxon>Magnoliopsida</taxon>
        <taxon>Liliopsida</taxon>
        <taxon>Araceae</taxon>
        <taxon>Aroideae</taxon>
        <taxon>Colocasieae</taxon>
        <taxon>Colocasia</taxon>
    </lineage>
</organism>
<comment type="caution">
    <text evidence="8">The sequence shown here is derived from an EMBL/GenBank/DDBJ whole genome shotgun (WGS) entry which is preliminary data.</text>
</comment>
<comment type="subcellular location">
    <subcellularLocation>
        <location evidence="2">Cytoplasm</location>
    </subcellularLocation>
    <subcellularLocation>
        <location evidence="1">Nucleus</location>
    </subcellularLocation>
</comment>
<keyword evidence="5" id="KW-0539">Nucleus</keyword>
<evidence type="ECO:0000313" key="8">
    <source>
        <dbReference type="EMBL" id="MQL94304.1"/>
    </source>
</evidence>
<dbReference type="GO" id="GO:0005634">
    <property type="term" value="C:nucleus"/>
    <property type="evidence" value="ECO:0007669"/>
    <property type="project" value="UniProtKB-SubCell"/>
</dbReference>
<dbReference type="CDD" id="cd00519">
    <property type="entry name" value="Lipase_3"/>
    <property type="match status" value="1"/>
</dbReference>
<evidence type="ECO:0000259" key="6">
    <source>
        <dbReference type="Pfam" id="PF01764"/>
    </source>
</evidence>
<reference evidence="8" key="1">
    <citation type="submission" date="2017-07" db="EMBL/GenBank/DDBJ databases">
        <title>Taro Niue Genome Assembly and Annotation.</title>
        <authorList>
            <person name="Atibalentja N."/>
            <person name="Keating K."/>
            <person name="Fields C.J."/>
        </authorList>
    </citation>
    <scope>NUCLEOTIDE SEQUENCE</scope>
    <source>
        <strain evidence="8">Niue_2</strain>
        <tissue evidence="8">Leaf</tissue>
    </source>
</reference>
<dbReference type="GO" id="GO:0005737">
    <property type="term" value="C:cytoplasm"/>
    <property type="evidence" value="ECO:0007669"/>
    <property type="project" value="UniProtKB-SubCell"/>
</dbReference>
<feature type="domain" description="Fungal lipase-type" evidence="6">
    <location>
        <begin position="101"/>
        <end position="228"/>
    </location>
</feature>
<dbReference type="OrthoDB" id="426718at2759"/>
<name>A0A843VM77_COLES</name>
<evidence type="ECO:0000313" key="9">
    <source>
        <dbReference type="Proteomes" id="UP000652761"/>
    </source>
</evidence>
<dbReference type="EMBL" id="NMUH01001659">
    <property type="protein sequence ID" value="MQL94304.1"/>
    <property type="molecule type" value="Genomic_DNA"/>
</dbReference>
<keyword evidence="4" id="KW-0611">Plant defense</keyword>
<dbReference type="SUPFAM" id="SSF53474">
    <property type="entry name" value="alpha/beta-Hydrolases"/>
    <property type="match status" value="1"/>
</dbReference>
<evidence type="ECO:0000256" key="4">
    <source>
        <dbReference type="ARBA" id="ARBA00022821"/>
    </source>
</evidence>
<dbReference type="InterPro" id="IPR029058">
    <property type="entry name" value="AB_hydrolase_fold"/>
</dbReference>
<dbReference type="InterPro" id="IPR044214">
    <property type="entry name" value="EDS1-like"/>
</dbReference>
<keyword evidence="3" id="KW-0963">Cytoplasm</keyword>
<feature type="domain" description="EDS1 EP" evidence="7">
    <location>
        <begin position="444"/>
        <end position="636"/>
    </location>
</feature>
<dbReference type="PANTHER" id="PTHR47090">
    <property type="entry name" value="PROTEIN EDS1-RELATED"/>
    <property type="match status" value="1"/>
</dbReference>
<gene>
    <name evidence="8" type="ORF">Taro_026958</name>
</gene>
<evidence type="ECO:0000259" key="7">
    <source>
        <dbReference type="Pfam" id="PF18117"/>
    </source>
</evidence>
<dbReference type="InterPro" id="IPR002921">
    <property type="entry name" value="Fungal_lipase-type"/>
</dbReference>
<dbReference type="Gene3D" id="3.40.50.1820">
    <property type="entry name" value="alpha/beta hydrolase"/>
    <property type="match status" value="1"/>
</dbReference>
<proteinExistence type="predicted"/>
<dbReference type="GO" id="GO:0006952">
    <property type="term" value="P:defense response"/>
    <property type="evidence" value="ECO:0007669"/>
    <property type="project" value="UniProtKB-KW"/>
</dbReference>
<evidence type="ECO:0000256" key="5">
    <source>
        <dbReference type="ARBA" id="ARBA00023242"/>
    </source>
</evidence>
<dbReference type="GO" id="GO:0006629">
    <property type="term" value="P:lipid metabolic process"/>
    <property type="evidence" value="ECO:0007669"/>
    <property type="project" value="InterPro"/>
</dbReference>
<sequence length="681" mass="77912">MGNWNRDLRESSTWELLRRCCSLSMAAHQSPDAPFLLDWFPSSFSSPPPSPAYAIFAFPGSWSAADWLSEQVSDDPFGSCEVDGDLFPSLMTVFRSVPAVVHAGFLRCFRRILQDSALRAEASILFSCFASVHQVKLRPFPGKVDRALNCKRQIVFTGHSSGGAISALAAIWLLDSLKLHDSQDFPLCVTFGSPLVGNDVFTNSLLREGWSCYFLNFVMNFDIVPRILLAPFRSIKKDLQAILHLLFSKWSCFSLSFVENSQLATFFATILKNSQDITTKRACMLMRCTNPLLQTFTSFTQLSPYRPFGAYVFCTMGGSLLMVTNSEAVLQLLFHFLQMDYEQKVEEVADRSLNEHLLYEAEVQKSFKIPDIVHLDNLQAVPLSLRNAFSKEMQLLGILFRDLGLSADARLRLCAIGEQENQRERNQVTVDETRSKIEDAMKFLKEYQEKCKNRGLGYYDTFKLQKHYDDFDANVKRIELAGLWDQIVEMLKRCELPGKFESRKEWVELGTSYRRLVEPLDIANYYRHAKNEDTGPYLLKGRPSRYTYTQSWLEYIHRMDMGSCPDSCFWANVEELCIDTNNGKLYFELKDRITELEKQAEAWHSQGLLSGDVFLGESTFLKWWKTLPQEHRSKSHIRRYIDAKVLKRLDVPPFDDARKGASVGVRSGELPVETPVKGPYG</sequence>
<keyword evidence="9" id="KW-1185">Reference proteome</keyword>
<dbReference type="Proteomes" id="UP000652761">
    <property type="component" value="Unassembled WGS sequence"/>
</dbReference>
<dbReference type="AlphaFoldDB" id="A0A843VM77"/>
<evidence type="ECO:0000256" key="2">
    <source>
        <dbReference type="ARBA" id="ARBA00004496"/>
    </source>
</evidence>
<dbReference type="PANTHER" id="PTHR47090:SF2">
    <property type="entry name" value="PROTEIN EDS1-RELATED"/>
    <property type="match status" value="1"/>
</dbReference>
<evidence type="ECO:0000256" key="3">
    <source>
        <dbReference type="ARBA" id="ARBA00022490"/>
    </source>
</evidence>
<dbReference type="Pfam" id="PF18117">
    <property type="entry name" value="EDS1_EP"/>
    <property type="match status" value="1"/>
</dbReference>
<accession>A0A843VM77</accession>
<evidence type="ECO:0000256" key="1">
    <source>
        <dbReference type="ARBA" id="ARBA00004123"/>
    </source>
</evidence>
<dbReference type="InterPro" id="IPR041266">
    <property type="entry name" value="EDS1_EP"/>
</dbReference>
<dbReference type="Pfam" id="PF01764">
    <property type="entry name" value="Lipase_3"/>
    <property type="match status" value="1"/>
</dbReference>
<protein>
    <submittedName>
        <fullName evidence="8">Uncharacterized protein</fullName>
    </submittedName>
</protein>